<organism evidence="2 3">
    <name type="scientific">Apiospora saccharicola</name>
    <dbReference type="NCBI Taxonomy" id="335842"/>
    <lineage>
        <taxon>Eukaryota</taxon>
        <taxon>Fungi</taxon>
        <taxon>Dikarya</taxon>
        <taxon>Ascomycota</taxon>
        <taxon>Pezizomycotina</taxon>
        <taxon>Sordariomycetes</taxon>
        <taxon>Xylariomycetidae</taxon>
        <taxon>Amphisphaeriales</taxon>
        <taxon>Apiosporaceae</taxon>
        <taxon>Apiospora</taxon>
    </lineage>
</organism>
<sequence length="288" mass="32112">MSLQAGAAESLSQQATSQDTNGGDFVALSYTWGDPAHTAEILVNGTVVAVRTNLEAALRALRHKQPIVEGMLVWVDAICINQGDMKERESEVKRMRTIYKFAYDVVVWLGKEDEGSRSAIVMLKTMGASVAGDSQDSLERSIRQDPGMFGAGSWKALGLLLNRPYWNRVWIMQEPAMGTETTPILCGEDTMTWGELYHGVYEFGRRIDDLMFLHIEMESKKAGVDYRGLNRQKIIHLRMEQLVQAGATFSHHMSVLDLARKSYATDLRDKVYGILGLVPPQVATLTDL</sequence>
<proteinExistence type="predicted"/>
<accession>A0ABR1VAU5</accession>
<protein>
    <recommendedName>
        <fullName evidence="1">Heterokaryon incompatibility domain-containing protein</fullName>
    </recommendedName>
</protein>
<dbReference type="InterPro" id="IPR052895">
    <property type="entry name" value="HetReg/Transcr_Mod"/>
</dbReference>
<dbReference type="EMBL" id="JAQQWM010000004">
    <property type="protein sequence ID" value="KAK8068324.1"/>
    <property type="molecule type" value="Genomic_DNA"/>
</dbReference>
<name>A0ABR1VAU5_9PEZI</name>
<dbReference type="InterPro" id="IPR010730">
    <property type="entry name" value="HET"/>
</dbReference>
<evidence type="ECO:0000259" key="1">
    <source>
        <dbReference type="Pfam" id="PF06985"/>
    </source>
</evidence>
<comment type="caution">
    <text evidence="2">The sequence shown here is derived from an EMBL/GenBank/DDBJ whole genome shotgun (WGS) entry which is preliminary data.</text>
</comment>
<feature type="domain" description="Heterokaryon incompatibility" evidence="1">
    <location>
        <begin position="25"/>
        <end position="174"/>
    </location>
</feature>
<gene>
    <name evidence="2" type="ORF">PG996_007436</name>
</gene>
<dbReference type="Pfam" id="PF06985">
    <property type="entry name" value="HET"/>
    <property type="match status" value="1"/>
</dbReference>
<keyword evidence="3" id="KW-1185">Reference proteome</keyword>
<dbReference type="PANTHER" id="PTHR24148">
    <property type="entry name" value="ANKYRIN REPEAT DOMAIN-CONTAINING PROTEIN 39 HOMOLOG-RELATED"/>
    <property type="match status" value="1"/>
</dbReference>
<evidence type="ECO:0000313" key="2">
    <source>
        <dbReference type="EMBL" id="KAK8068324.1"/>
    </source>
</evidence>
<reference evidence="2 3" key="1">
    <citation type="submission" date="2023-01" db="EMBL/GenBank/DDBJ databases">
        <title>Analysis of 21 Apiospora genomes using comparative genomics revels a genus with tremendous synthesis potential of carbohydrate active enzymes and secondary metabolites.</title>
        <authorList>
            <person name="Sorensen T."/>
        </authorList>
    </citation>
    <scope>NUCLEOTIDE SEQUENCE [LARGE SCALE GENOMIC DNA]</scope>
    <source>
        <strain evidence="2 3">CBS 83171</strain>
    </source>
</reference>
<dbReference type="PANTHER" id="PTHR24148:SF73">
    <property type="entry name" value="HET DOMAIN PROTEIN (AFU_ORTHOLOGUE AFUA_8G01020)"/>
    <property type="match status" value="1"/>
</dbReference>
<dbReference type="Proteomes" id="UP001446871">
    <property type="component" value="Unassembled WGS sequence"/>
</dbReference>
<evidence type="ECO:0000313" key="3">
    <source>
        <dbReference type="Proteomes" id="UP001446871"/>
    </source>
</evidence>